<keyword evidence="3 8" id="KW-0689">Ribosomal protein</keyword>
<keyword evidence="2" id="KW-0809">Transit peptide</keyword>
<evidence type="ECO:0000256" key="6">
    <source>
        <dbReference type="ARBA" id="ARBA00033752"/>
    </source>
</evidence>
<evidence type="ECO:0000256" key="1">
    <source>
        <dbReference type="ARBA" id="ARBA00004173"/>
    </source>
</evidence>
<dbReference type="GO" id="GO:0005762">
    <property type="term" value="C:mitochondrial large ribosomal subunit"/>
    <property type="evidence" value="ECO:0007669"/>
    <property type="project" value="TreeGrafter"/>
</dbReference>
<evidence type="ECO:0000256" key="5">
    <source>
        <dbReference type="ARBA" id="ARBA00023274"/>
    </source>
</evidence>
<evidence type="ECO:0000256" key="3">
    <source>
        <dbReference type="ARBA" id="ARBA00022980"/>
    </source>
</evidence>
<keyword evidence="4" id="KW-0496">Mitochondrion</keyword>
<sequence>MAARSGLQLGRWWLRGGGDGLLRPGPPARGYAKKAAVKGKGKMGVKEVLKGPEVCTDPFTLTTRAVGVNVYKQGTDPELKPRSEYPEWLFTLNLGPPKKLEELDPESREYWNLLRKHHMWQFNKLHRGKKL</sequence>
<dbReference type="InterPro" id="IPR013870">
    <property type="entry name" value="Ribosomal_mL54"/>
</dbReference>
<keyword evidence="5" id="KW-0687">Ribonucleoprotein</keyword>
<evidence type="ECO:0000256" key="2">
    <source>
        <dbReference type="ARBA" id="ARBA00022946"/>
    </source>
</evidence>
<comment type="similarity">
    <text evidence="6">Belongs to the mitochondrion-specific ribosomal protein mL54 family.</text>
</comment>
<dbReference type="PANTHER" id="PTHR28595:SF1">
    <property type="entry name" value="LARGE RIBOSOMAL SUBUNIT PROTEIN ML54"/>
    <property type="match status" value="1"/>
</dbReference>
<reference evidence="8" key="1">
    <citation type="journal article" date="2014" name="Nature">
        <title>Elephant shark genome provides unique insights into gnathostome evolution.</title>
        <authorList>
            <consortium name="International Elephant Shark Genome Sequencing Consortium"/>
            <person name="Venkatesh B."/>
            <person name="Lee A.P."/>
            <person name="Ravi V."/>
            <person name="Maurya A.K."/>
            <person name="Lian M.M."/>
            <person name="Swann J.B."/>
            <person name="Ohta Y."/>
            <person name="Flajnik M.F."/>
            <person name="Sutoh Y."/>
            <person name="Kasahara M."/>
            <person name="Hoon S."/>
            <person name="Gangu V."/>
            <person name="Roy S.W."/>
            <person name="Irimia M."/>
            <person name="Korzh V."/>
            <person name="Kondrychyn I."/>
            <person name="Lim Z.W."/>
            <person name="Tay B.H."/>
            <person name="Tohari S."/>
            <person name="Kong K.W."/>
            <person name="Ho S."/>
            <person name="Lorente-Galdos B."/>
            <person name="Quilez J."/>
            <person name="Marques-Bonet T."/>
            <person name="Raney B.J."/>
            <person name="Ingham P.W."/>
            <person name="Tay A."/>
            <person name="Hillier L.W."/>
            <person name="Minx P."/>
            <person name="Boehm T."/>
            <person name="Wilson R.K."/>
            <person name="Brenner S."/>
            <person name="Warren W.C."/>
        </authorList>
    </citation>
    <scope>NUCLEOTIDE SEQUENCE</scope>
    <source>
        <tissue evidence="8">Muscle</tissue>
    </source>
</reference>
<evidence type="ECO:0000313" key="8">
    <source>
        <dbReference type="EMBL" id="AFP11280.1"/>
    </source>
</evidence>
<dbReference type="PANTHER" id="PTHR28595">
    <property type="entry name" value="39S RIBOSOMAL PROTEIN L54, MITOCHONDRIAL"/>
    <property type="match status" value="1"/>
</dbReference>
<dbReference type="Pfam" id="PF08561">
    <property type="entry name" value="Ribosomal_L37"/>
    <property type="match status" value="1"/>
</dbReference>
<accession>V9LFX7</accession>
<dbReference type="EMBL" id="JW878763">
    <property type="protein sequence ID" value="AFP11280.1"/>
    <property type="molecule type" value="mRNA"/>
</dbReference>
<protein>
    <recommendedName>
        <fullName evidence="7">Large ribosomal subunit protein mL54</fullName>
    </recommendedName>
</protein>
<organism evidence="8">
    <name type="scientific">Callorhinchus milii</name>
    <name type="common">Ghost shark</name>
    <dbReference type="NCBI Taxonomy" id="7868"/>
    <lineage>
        <taxon>Eukaryota</taxon>
        <taxon>Metazoa</taxon>
        <taxon>Chordata</taxon>
        <taxon>Craniata</taxon>
        <taxon>Vertebrata</taxon>
        <taxon>Chondrichthyes</taxon>
        <taxon>Holocephali</taxon>
        <taxon>Chimaeriformes</taxon>
        <taxon>Callorhinchidae</taxon>
        <taxon>Callorhinchus</taxon>
    </lineage>
</organism>
<dbReference type="AlphaFoldDB" id="V9LFX7"/>
<proteinExistence type="evidence at transcript level"/>
<comment type="subcellular location">
    <subcellularLocation>
        <location evidence="1">Mitochondrion</location>
    </subcellularLocation>
</comment>
<name>V9LFX7_CALMI</name>
<evidence type="ECO:0000256" key="4">
    <source>
        <dbReference type="ARBA" id="ARBA00023128"/>
    </source>
</evidence>
<evidence type="ECO:0000256" key="7">
    <source>
        <dbReference type="ARBA" id="ARBA00035179"/>
    </source>
</evidence>
<dbReference type="GO" id="GO:0003735">
    <property type="term" value="F:structural constituent of ribosome"/>
    <property type="evidence" value="ECO:0007669"/>
    <property type="project" value="TreeGrafter"/>
</dbReference>